<comment type="caution">
    <text evidence="6">The sequence shown here is derived from an EMBL/GenBank/DDBJ whole genome shotgun (WGS) entry which is preliminary data.</text>
</comment>
<evidence type="ECO:0000256" key="1">
    <source>
        <dbReference type="ARBA" id="ARBA00001974"/>
    </source>
</evidence>
<feature type="binding site" evidence="4">
    <location>
        <position position="257"/>
    </location>
    <ligand>
        <name>FAD</name>
        <dbReference type="ChEBI" id="CHEBI:57692"/>
    </ligand>
</feature>
<proteinExistence type="inferred from homology"/>
<dbReference type="Gene3D" id="3.50.50.60">
    <property type="entry name" value="FAD/NAD(P)-binding domain"/>
    <property type="match status" value="1"/>
</dbReference>
<dbReference type="PRINTS" id="PR00757">
    <property type="entry name" value="AMINEOXDASEF"/>
</dbReference>
<dbReference type="SUPFAM" id="SSF54373">
    <property type="entry name" value="FAD-linked reductases, C-terminal domain"/>
    <property type="match status" value="1"/>
</dbReference>
<evidence type="ECO:0000259" key="5">
    <source>
        <dbReference type="Pfam" id="PF01593"/>
    </source>
</evidence>
<dbReference type="InterPro" id="IPR050703">
    <property type="entry name" value="Flavin_MAO"/>
</dbReference>
<dbReference type="PANTHER" id="PTHR43563:SF1">
    <property type="entry name" value="AMINE OXIDASE [FLAVIN-CONTAINING] B"/>
    <property type="match status" value="1"/>
</dbReference>
<organism evidence="6 7">
    <name type="scientific">Rhodococcus wratislaviensis</name>
    <name type="common">Tsukamurella wratislaviensis</name>
    <dbReference type="NCBI Taxonomy" id="44752"/>
    <lineage>
        <taxon>Bacteria</taxon>
        <taxon>Bacillati</taxon>
        <taxon>Actinomycetota</taxon>
        <taxon>Actinomycetes</taxon>
        <taxon>Mycobacteriales</taxon>
        <taxon>Nocardiaceae</taxon>
        <taxon>Rhodococcus</taxon>
    </lineage>
</organism>
<dbReference type="EMBL" id="BHYM01000005">
    <property type="protein sequence ID" value="GCE36895.1"/>
    <property type="molecule type" value="Genomic_DNA"/>
</dbReference>
<dbReference type="Proteomes" id="UP000287519">
    <property type="component" value="Unassembled WGS sequence"/>
</dbReference>
<evidence type="ECO:0000256" key="4">
    <source>
        <dbReference type="PIRSR" id="PIRSR601613-1"/>
    </source>
</evidence>
<evidence type="ECO:0000313" key="6">
    <source>
        <dbReference type="EMBL" id="GCE36895.1"/>
    </source>
</evidence>
<evidence type="ECO:0000256" key="3">
    <source>
        <dbReference type="ARBA" id="ARBA00023002"/>
    </source>
</evidence>
<sequence>MLPLTGPLAASKDRKSARGFVMADIEVDYCVVGAGFAGLTAALRLKQAGHTVALMEARDRIGGRTFTETRDDGSWIDRGGAWIGPGQDRIYALIDEFGVETYKQYTDGEAMMVVDGKQYRYKGTIPLTMSPWATANLGAVFFELGQMCKTIPLEAPWEAKKAAKWDAISLAKWLGGNTLSKPAHDLLETAVAGCYTSAASEVSMLFVLYQMASGGGPGFVLGVKDAAEDARPVGGMGAIYRPMAAEIGDALHLSQPVRDIAQDGDGVTVRSADLAVRARRAIVAVPLAIASQILYEPLLPMDRSFLHQRMPSGAVMKIAVVYDEPFWRADGLSGQSAAPDSPATITIDACTDTGRPGVLCVIVEGPIARKLGTLPEAERKTAVLGELTARFGTRAASPVDYVEQNWSVERYSGGGMLSHAPTGVLTQFGHALREPCGRIHWAGTESSSVMCGWVDGAVRSGERAALEVTQRDGVLSPARAQ</sequence>
<dbReference type="InterPro" id="IPR002937">
    <property type="entry name" value="Amino_oxidase"/>
</dbReference>
<gene>
    <name evidence="6" type="ORF">Rhow_005895</name>
</gene>
<keyword evidence="7" id="KW-1185">Reference proteome</keyword>
<dbReference type="SUPFAM" id="SSF51905">
    <property type="entry name" value="FAD/NAD(P)-binding domain"/>
    <property type="match status" value="1"/>
</dbReference>
<protein>
    <submittedName>
        <fullName evidence="6">Amine oxidase [flavin-containing]</fullName>
    </submittedName>
</protein>
<evidence type="ECO:0000256" key="2">
    <source>
        <dbReference type="ARBA" id="ARBA00005995"/>
    </source>
</evidence>
<dbReference type="InterPro" id="IPR036188">
    <property type="entry name" value="FAD/NAD-bd_sf"/>
</dbReference>
<dbReference type="AlphaFoldDB" id="A0A402BZW9"/>
<reference evidence="6 7" key="1">
    <citation type="submission" date="2018-11" db="EMBL/GenBank/DDBJ databases">
        <title>Microbial catabolism of amino acid.</title>
        <authorList>
            <person name="Hibi M."/>
            <person name="Ogawa J."/>
        </authorList>
    </citation>
    <scope>NUCLEOTIDE SEQUENCE [LARGE SCALE GENOMIC DNA]</scope>
    <source>
        <strain evidence="6 7">C31-06</strain>
    </source>
</reference>
<dbReference type="Pfam" id="PF01593">
    <property type="entry name" value="Amino_oxidase"/>
    <property type="match status" value="1"/>
</dbReference>
<keyword evidence="3" id="KW-0560">Oxidoreductase</keyword>
<evidence type="ECO:0000313" key="7">
    <source>
        <dbReference type="Proteomes" id="UP000287519"/>
    </source>
</evidence>
<dbReference type="InterPro" id="IPR001613">
    <property type="entry name" value="Flavin_amine_oxidase"/>
</dbReference>
<feature type="binding site" evidence="4">
    <location>
        <position position="445"/>
    </location>
    <ligand>
        <name>FAD</name>
        <dbReference type="ChEBI" id="CHEBI:57692"/>
    </ligand>
</feature>
<feature type="domain" description="Amine oxidase" evidence="5">
    <location>
        <begin position="36"/>
        <end position="468"/>
    </location>
</feature>
<dbReference type="PANTHER" id="PTHR43563">
    <property type="entry name" value="AMINE OXIDASE"/>
    <property type="match status" value="1"/>
</dbReference>
<feature type="binding site" evidence="4">
    <location>
        <begin position="56"/>
        <end position="57"/>
    </location>
    <ligand>
        <name>FAD</name>
        <dbReference type="ChEBI" id="CHEBI:57692"/>
    </ligand>
</feature>
<comment type="similarity">
    <text evidence="2">Belongs to the flavin monoamine oxidase family.</text>
</comment>
<accession>A0A402BZW9</accession>
<name>A0A402BZW9_RHOWR</name>
<dbReference type="GO" id="GO:0016491">
    <property type="term" value="F:oxidoreductase activity"/>
    <property type="evidence" value="ECO:0007669"/>
    <property type="project" value="UniProtKB-KW"/>
</dbReference>
<comment type="cofactor">
    <cofactor evidence="1">
        <name>FAD</name>
        <dbReference type="ChEBI" id="CHEBI:57692"/>
    </cofactor>
</comment>